<organism evidence="11 12">
    <name type="scientific">Brassica cretica</name>
    <name type="common">Mustard</name>
    <dbReference type="NCBI Taxonomy" id="69181"/>
    <lineage>
        <taxon>Eukaryota</taxon>
        <taxon>Viridiplantae</taxon>
        <taxon>Streptophyta</taxon>
        <taxon>Embryophyta</taxon>
        <taxon>Tracheophyta</taxon>
        <taxon>Spermatophyta</taxon>
        <taxon>Magnoliopsida</taxon>
        <taxon>eudicotyledons</taxon>
        <taxon>Gunneridae</taxon>
        <taxon>Pentapetalae</taxon>
        <taxon>rosids</taxon>
        <taxon>malvids</taxon>
        <taxon>Brassicales</taxon>
        <taxon>Brassicaceae</taxon>
        <taxon>Brassiceae</taxon>
        <taxon>Brassica</taxon>
    </lineage>
</organism>
<protein>
    <recommendedName>
        <fullName evidence="7">Kinesin-like protein</fullName>
    </recommendedName>
</protein>
<dbReference type="Pfam" id="PF00225">
    <property type="entry name" value="Kinesin"/>
    <property type="match status" value="1"/>
</dbReference>
<dbReference type="AlphaFoldDB" id="A0A8S9QUM3"/>
<proteinExistence type="inferred from homology"/>
<dbReference type="GO" id="GO:0007018">
    <property type="term" value="P:microtubule-based movement"/>
    <property type="evidence" value="ECO:0007669"/>
    <property type="project" value="InterPro"/>
</dbReference>
<comment type="similarity">
    <text evidence="6 7">Belongs to the TRAFAC class myosin-kinesin ATPase superfamily. Kinesin family.</text>
</comment>
<dbReference type="PRINTS" id="PR00380">
    <property type="entry name" value="KINESINHEAVY"/>
</dbReference>
<dbReference type="InterPro" id="IPR019821">
    <property type="entry name" value="Kinesin_motor_CS"/>
</dbReference>
<dbReference type="GO" id="GO:0005874">
    <property type="term" value="C:microtubule"/>
    <property type="evidence" value="ECO:0007669"/>
    <property type="project" value="UniProtKB-KW"/>
</dbReference>
<dbReference type="GO" id="GO:0003777">
    <property type="term" value="F:microtubule motor activity"/>
    <property type="evidence" value="ECO:0007669"/>
    <property type="project" value="InterPro"/>
</dbReference>
<evidence type="ECO:0000313" key="12">
    <source>
        <dbReference type="Proteomes" id="UP000712600"/>
    </source>
</evidence>
<dbReference type="SMART" id="SM00129">
    <property type="entry name" value="KISc"/>
    <property type="match status" value="1"/>
</dbReference>
<evidence type="ECO:0000256" key="1">
    <source>
        <dbReference type="ARBA" id="ARBA00022701"/>
    </source>
</evidence>
<name>A0A8S9QUM3_BRACR</name>
<dbReference type="InterPro" id="IPR027640">
    <property type="entry name" value="Kinesin-like_fam"/>
</dbReference>
<gene>
    <name evidence="11" type="ORF">F2Q69_00013153</name>
</gene>
<dbReference type="Proteomes" id="UP000712600">
    <property type="component" value="Unassembled WGS sequence"/>
</dbReference>
<dbReference type="Gene3D" id="3.40.850.10">
    <property type="entry name" value="Kinesin motor domain"/>
    <property type="match status" value="1"/>
</dbReference>
<evidence type="ECO:0000256" key="6">
    <source>
        <dbReference type="PROSITE-ProRule" id="PRU00283"/>
    </source>
</evidence>
<evidence type="ECO:0000256" key="8">
    <source>
        <dbReference type="SAM" id="Coils"/>
    </source>
</evidence>
<comment type="caution">
    <text evidence="11">The sequence shown here is derived from an EMBL/GenBank/DDBJ whole genome shotgun (WGS) entry which is preliminary data.</text>
</comment>
<feature type="coiled-coil region" evidence="8">
    <location>
        <begin position="365"/>
        <end position="429"/>
    </location>
</feature>
<evidence type="ECO:0000256" key="4">
    <source>
        <dbReference type="ARBA" id="ARBA00023054"/>
    </source>
</evidence>
<evidence type="ECO:0000256" key="3">
    <source>
        <dbReference type="ARBA" id="ARBA00022840"/>
    </source>
</evidence>
<evidence type="ECO:0000259" key="10">
    <source>
        <dbReference type="PROSITE" id="PS50067"/>
    </source>
</evidence>
<dbReference type="PANTHER" id="PTHR47968:SF36">
    <property type="entry name" value="KINESIN HEAVY CHAIN ISOFORM X1"/>
    <property type="match status" value="1"/>
</dbReference>
<evidence type="ECO:0000256" key="9">
    <source>
        <dbReference type="SAM" id="MobiDB-lite"/>
    </source>
</evidence>
<keyword evidence="5 7" id="KW-0505">Motor protein</keyword>
<dbReference type="GO" id="GO:0008017">
    <property type="term" value="F:microtubule binding"/>
    <property type="evidence" value="ECO:0007669"/>
    <property type="project" value="InterPro"/>
</dbReference>
<keyword evidence="3 7" id="KW-0067">ATP-binding</keyword>
<keyword evidence="4 8" id="KW-0175">Coiled coil</keyword>
<keyword evidence="1 7" id="KW-0493">Microtubule</keyword>
<dbReference type="SUPFAM" id="SSF52540">
    <property type="entry name" value="P-loop containing nucleoside triphosphate hydrolases"/>
    <property type="match status" value="1"/>
</dbReference>
<dbReference type="PROSITE" id="PS00411">
    <property type="entry name" value="KINESIN_MOTOR_1"/>
    <property type="match status" value="1"/>
</dbReference>
<dbReference type="EMBL" id="QGKX02000996">
    <property type="protein sequence ID" value="KAF3554958.1"/>
    <property type="molecule type" value="Genomic_DNA"/>
</dbReference>
<feature type="region of interest" description="Disordered" evidence="9">
    <location>
        <begin position="84"/>
        <end position="104"/>
    </location>
</feature>
<dbReference type="InterPro" id="IPR027417">
    <property type="entry name" value="P-loop_NTPase"/>
</dbReference>
<feature type="coiled-coil region" evidence="8">
    <location>
        <begin position="12"/>
        <end position="46"/>
    </location>
</feature>
<dbReference type="PROSITE" id="PS50067">
    <property type="entry name" value="KINESIN_MOTOR_2"/>
    <property type="match status" value="1"/>
</dbReference>
<evidence type="ECO:0000256" key="2">
    <source>
        <dbReference type="ARBA" id="ARBA00022741"/>
    </source>
</evidence>
<dbReference type="InterPro" id="IPR036961">
    <property type="entry name" value="Kinesin_motor_dom_sf"/>
</dbReference>
<evidence type="ECO:0000256" key="5">
    <source>
        <dbReference type="ARBA" id="ARBA00023175"/>
    </source>
</evidence>
<evidence type="ECO:0000256" key="7">
    <source>
        <dbReference type="RuleBase" id="RU000394"/>
    </source>
</evidence>
<feature type="domain" description="Kinesin motor" evidence="10">
    <location>
        <begin position="219"/>
        <end position="349"/>
    </location>
</feature>
<evidence type="ECO:0000313" key="11">
    <source>
        <dbReference type="EMBL" id="KAF3554958.1"/>
    </source>
</evidence>
<accession>A0A8S9QUM3</accession>
<sequence length="684" mass="77609">MAQNWDERFRRVDELNDAVADSSERVDKLTQAVEALIQRQSQAESQVQVSDRKMQSMQATMTALMTIVKDRLSSTDDLVIPIRNPEKRPVQVNPSSSEPNRPIPMTDPSSFASLMPTSESQFKKLDMPVFDGKNPHGWIARVERFFRHGQYTEDQKMHHVSMSLEGVVLSWFLWEEQHIPTGNWTAFKKRVLTRFSNPRMRSPKESLAALTQTGPVVEHFGETNMNVHSSTSHTIFRMVIESRGKGNNSMDPIRVSVLNLVDLAGSERIAKTGAGGLAIPITAIQLSALLTFFDYRGHIPYRDSKLTRILQPALGGNAKTCIICTIAPEEYHIEESKGTLQFANRAKRITNCAQVNEILTDDALLKRQKLEIEELRMKLQGSHAEVLEQEIMRLSNQMLKYELECERLKTQLEEERRKQKEQEQWIKDQQLKTENINSLVSNLDFKRNQSEEFISFRKKLDESNNVNDSSDVPGTPCFKSATRSFVVARSNYSGLPDFSPMVDALGDLADEDTWAKLNKGFVPDLDKLQFTPAFRSQPIPLNTATMVKFNEQVVMNNKLMENISELKQEMLHMKKIPERLYESVANCKDVCKDVIVTMKSLVAEKESPRAKLFFGATEITTSLLSTLESQFSVIMDGQKSGSGDHPSSDQWETLCVNLKNITTSLLSDAQAIDRNFNCHNKPAR</sequence>
<reference evidence="11" key="1">
    <citation type="submission" date="2019-12" db="EMBL/GenBank/DDBJ databases">
        <title>Genome sequencing and annotation of Brassica cretica.</title>
        <authorList>
            <person name="Studholme D.J."/>
            <person name="Sarris P."/>
        </authorList>
    </citation>
    <scope>NUCLEOTIDE SEQUENCE</scope>
    <source>
        <strain evidence="11">PFS-109/04</strain>
        <tissue evidence="11">Leaf</tissue>
    </source>
</reference>
<dbReference type="InterPro" id="IPR001752">
    <property type="entry name" value="Kinesin_motor_dom"/>
</dbReference>
<dbReference type="GO" id="GO:0005524">
    <property type="term" value="F:ATP binding"/>
    <property type="evidence" value="ECO:0007669"/>
    <property type="project" value="UniProtKB-KW"/>
</dbReference>
<keyword evidence="2 7" id="KW-0547">Nucleotide-binding</keyword>
<comment type="caution">
    <text evidence="6">Lacks conserved residue(s) required for the propagation of feature annotation.</text>
</comment>
<dbReference type="PANTHER" id="PTHR47968">
    <property type="entry name" value="CENTROMERE PROTEIN E"/>
    <property type="match status" value="1"/>
</dbReference>